<evidence type="ECO:0000256" key="5">
    <source>
        <dbReference type="ARBA" id="ARBA00022989"/>
    </source>
</evidence>
<dbReference type="Pfam" id="PF00528">
    <property type="entry name" value="BPD_transp_1"/>
    <property type="match status" value="1"/>
</dbReference>
<dbReference type="RefSeq" id="WP_142055973.1">
    <property type="nucleotide sequence ID" value="NZ_VFPA01000002.1"/>
</dbReference>
<feature type="transmembrane region" description="Helical" evidence="7">
    <location>
        <begin position="283"/>
        <end position="308"/>
    </location>
</feature>
<reference evidence="10 11" key="1">
    <citation type="submission" date="2019-06" db="EMBL/GenBank/DDBJ databases">
        <title>Sequencing the genomes of 1000 actinobacteria strains.</title>
        <authorList>
            <person name="Klenk H.-P."/>
        </authorList>
    </citation>
    <scope>NUCLEOTIDE SEQUENCE [LARGE SCALE GENOMIC DNA]</scope>
    <source>
        <strain evidence="10 11">DSM 45301</strain>
    </source>
</reference>
<keyword evidence="2 7" id="KW-0813">Transport</keyword>
<feature type="transmembrane region" description="Helical" evidence="7">
    <location>
        <begin position="97"/>
        <end position="118"/>
    </location>
</feature>
<comment type="similarity">
    <text evidence="7">Belongs to the binding-protein-dependent transport system permease family.</text>
</comment>
<evidence type="ECO:0000256" key="6">
    <source>
        <dbReference type="ARBA" id="ARBA00023136"/>
    </source>
</evidence>
<feature type="compositionally biased region" description="Polar residues" evidence="8">
    <location>
        <begin position="1"/>
        <end position="13"/>
    </location>
</feature>
<comment type="subcellular location">
    <subcellularLocation>
        <location evidence="1 7">Cell membrane</location>
        <topology evidence="1 7">Multi-pass membrane protein</topology>
    </subcellularLocation>
</comment>
<evidence type="ECO:0000256" key="4">
    <source>
        <dbReference type="ARBA" id="ARBA00022692"/>
    </source>
</evidence>
<feature type="transmembrane region" description="Helical" evidence="7">
    <location>
        <begin position="130"/>
        <end position="151"/>
    </location>
</feature>
<dbReference type="AlphaFoldDB" id="A0A543DQR7"/>
<evidence type="ECO:0000256" key="8">
    <source>
        <dbReference type="SAM" id="MobiDB-lite"/>
    </source>
</evidence>
<evidence type="ECO:0000256" key="2">
    <source>
        <dbReference type="ARBA" id="ARBA00022448"/>
    </source>
</evidence>
<dbReference type="PANTHER" id="PTHR30193:SF37">
    <property type="entry name" value="INNER MEMBRANE ABC TRANSPORTER PERMEASE PROTEIN YCJO"/>
    <property type="match status" value="1"/>
</dbReference>
<evidence type="ECO:0000313" key="10">
    <source>
        <dbReference type="EMBL" id="TQM11667.1"/>
    </source>
</evidence>
<dbReference type="Proteomes" id="UP000315677">
    <property type="component" value="Unassembled WGS sequence"/>
</dbReference>
<dbReference type="PROSITE" id="PS50928">
    <property type="entry name" value="ABC_TM1"/>
    <property type="match status" value="1"/>
</dbReference>
<sequence length="315" mass="35010">MATTVDTPSSISTPGPERPRAGRGSSWLLRRRTAPYLFLVPFFVIFGVFGIFPIAYSLYLSFFQGFGFTGLTFVGLDNYAYMLGDPQYLRAVLNTTYYMMGSVFLLSPLALGLALLFRSRFLAVKTLFKVIFFMPVITSSVVISVIFLQVFDTNFGLLNAMLGTFGVEVGWITDPRVVMPSMILMGIWTYLGLNSLYWLAGLAAINQDYYDAATVDGANALQTFRYVTLPLLRPVALFVVIQAIVGSYNLFAQPLLMTEGGPADASLTLSLYLYQQGFRYFNIGYASAIAYSMFAVLLVLSIVNIMLFRGYRTSE</sequence>
<dbReference type="OrthoDB" id="4053402at2"/>
<dbReference type="GO" id="GO:0005886">
    <property type="term" value="C:plasma membrane"/>
    <property type="evidence" value="ECO:0007669"/>
    <property type="project" value="UniProtKB-SubCell"/>
</dbReference>
<evidence type="ECO:0000256" key="3">
    <source>
        <dbReference type="ARBA" id="ARBA00022475"/>
    </source>
</evidence>
<keyword evidence="4 7" id="KW-0812">Transmembrane</keyword>
<evidence type="ECO:0000256" key="7">
    <source>
        <dbReference type="RuleBase" id="RU363032"/>
    </source>
</evidence>
<dbReference type="InterPro" id="IPR000515">
    <property type="entry name" value="MetI-like"/>
</dbReference>
<protein>
    <submittedName>
        <fullName evidence="10">Carbohydrate ABC transporter membrane protein 1 (CUT1 family)</fullName>
    </submittedName>
</protein>
<dbReference type="PANTHER" id="PTHR30193">
    <property type="entry name" value="ABC TRANSPORTER PERMEASE PROTEIN"/>
    <property type="match status" value="1"/>
</dbReference>
<dbReference type="SUPFAM" id="SSF161098">
    <property type="entry name" value="MetI-like"/>
    <property type="match status" value="1"/>
</dbReference>
<dbReference type="Gene3D" id="1.10.3720.10">
    <property type="entry name" value="MetI-like"/>
    <property type="match status" value="1"/>
</dbReference>
<keyword evidence="5 7" id="KW-1133">Transmembrane helix</keyword>
<dbReference type="CDD" id="cd06261">
    <property type="entry name" value="TM_PBP2"/>
    <property type="match status" value="1"/>
</dbReference>
<dbReference type="GO" id="GO:0055085">
    <property type="term" value="P:transmembrane transport"/>
    <property type="evidence" value="ECO:0007669"/>
    <property type="project" value="InterPro"/>
</dbReference>
<keyword evidence="3" id="KW-1003">Cell membrane</keyword>
<keyword evidence="6 7" id="KW-0472">Membrane</keyword>
<dbReference type="EMBL" id="VFPA01000002">
    <property type="protein sequence ID" value="TQM11667.1"/>
    <property type="molecule type" value="Genomic_DNA"/>
</dbReference>
<evidence type="ECO:0000259" key="9">
    <source>
        <dbReference type="PROSITE" id="PS50928"/>
    </source>
</evidence>
<feature type="transmembrane region" description="Helical" evidence="7">
    <location>
        <begin position="231"/>
        <end position="251"/>
    </location>
</feature>
<dbReference type="InterPro" id="IPR051393">
    <property type="entry name" value="ABC_transporter_permease"/>
</dbReference>
<evidence type="ECO:0000313" key="11">
    <source>
        <dbReference type="Proteomes" id="UP000315677"/>
    </source>
</evidence>
<keyword evidence="11" id="KW-1185">Reference proteome</keyword>
<evidence type="ECO:0000256" key="1">
    <source>
        <dbReference type="ARBA" id="ARBA00004651"/>
    </source>
</evidence>
<organism evidence="10 11">
    <name type="scientific">Pseudonocardia kunmingensis</name>
    <dbReference type="NCBI Taxonomy" id="630975"/>
    <lineage>
        <taxon>Bacteria</taxon>
        <taxon>Bacillati</taxon>
        <taxon>Actinomycetota</taxon>
        <taxon>Actinomycetes</taxon>
        <taxon>Pseudonocardiales</taxon>
        <taxon>Pseudonocardiaceae</taxon>
        <taxon>Pseudonocardia</taxon>
    </lineage>
</organism>
<accession>A0A543DQR7</accession>
<dbReference type="InterPro" id="IPR035906">
    <property type="entry name" value="MetI-like_sf"/>
</dbReference>
<feature type="region of interest" description="Disordered" evidence="8">
    <location>
        <begin position="1"/>
        <end position="23"/>
    </location>
</feature>
<feature type="transmembrane region" description="Helical" evidence="7">
    <location>
        <begin position="36"/>
        <end position="59"/>
    </location>
</feature>
<feature type="domain" description="ABC transmembrane type-1" evidence="9">
    <location>
        <begin position="92"/>
        <end position="304"/>
    </location>
</feature>
<feature type="transmembrane region" description="Helical" evidence="7">
    <location>
        <begin position="177"/>
        <end position="200"/>
    </location>
</feature>
<comment type="caution">
    <text evidence="10">The sequence shown here is derived from an EMBL/GenBank/DDBJ whole genome shotgun (WGS) entry which is preliminary data.</text>
</comment>
<gene>
    <name evidence="10" type="ORF">FB558_4235</name>
</gene>
<proteinExistence type="inferred from homology"/>
<name>A0A543DQR7_9PSEU</name>